<keyword evidence="2" id="KW-1185">Reference proteome</keyword>
<evidence type="ECO:0000313" key="2">
    <source>
        <dbReference type="Proteomes" id="UP000184231"/>
    </source>
</evidence>
<dbReference type="AlphaFoldDB" id="A0A1M6CQA2"/>
<accession>A0A1M6CQA2</accession>
<reference evidence="1 2" key="1">
    <citation type="submission" date="2016-11" db="EMBL/GenBank/DDBJ databases">
        <authorList>
            <person name="Jaros S."/>
            <person name="Januszkiewicz K."/>
            <person name="Wedrychowicz H."/>
        </authorList>
    </citation>
    <scope>NUCLEOTIDE SEQUENCE [LARGE SCALE GENOMIC DNA]</scope>
    <source>
        <strain evidence="1 2">CGMCC 1.8863</strain>
    </source>
</reference>
<sequence>MKENEWGSPHATIYRWIYKFSIFLKTGVKGIEMKDNSSKKLKELEARIGTQAD</sequence>
<gene>
    <name evidence="1" type="ORF">SAMN04487911_10417</name>
</gene>
<protein>
    <submittedName>
        <fullName evidence="1">Uncharacterized protein</fullName>
    </submittedName>
</protein>
<dbReference type="Proteomes" id="UP000184231">
    <property type="component" value="Unassembled WGS sequence"/>
</dbReference>
<name>A0A1M6CQA2_9FLAO</name>
<dbReference type="EMBL" id="FQYX01000004">
    <property type="protein sequence ID" value="SHI63166.1"/>
    <property type="molecule type" value="Genomic_DNA"/>
</dbReference>
<evidence type="ECO:0000313" key="1">
    <source>
        <dbReference type="EMBL" id="SHI63166.1"/>
    </source>
</evidence>
<organism evidence="1 2">
    <name type="scientific">Arenibacter nanhaiticus</name>
    <dbReference type="NCBI Taxonomy" id="558155"/>
    <lineage>
        <taxon>Bacteria</taxon>
        <taxon>Pseudomonadati</taxon>
        <taxon>Bacteroidota</taxon>
        <taxon>Flavobacteriia</taxon>
        <taxon>Flavobacteriales</taxon>
        <taxon>Flavobacteriaceae</taxon>
        <taxon>Arenibacter</taxon>
    </lineage>
</organism>
<proteinExistence type="predicted"/>